<reference evidence="3" key="1">
    <citation type="submission" date="2021-11" db="EMBL/GenBank/DDBJ databases">
        <title>Genome sequence.</title>
        <authorList>
            <person name="Sun Q."/>
        </authorList>
    </citation>
    <scope>NUCLEOTIDE SEQUENCE</scope>
    <source>
        <strain evidence="3">JC732</strain>
    </source>
</reference>
<feature type="compositionally biased region" description="Polar residues" evidence="1">
    <location>
        <begin position="272"/>
        <end position="282"/>
    </location>
</feature>
<feature type="compositionally biased region" description="Polar residues" evidence="1">
    <location>
        <begin position="229"/>
        <end position="244"/>
    </location>
</feature>
<feature type="compositionally biased region" description="Low complexity" evidence="1">
    <location>
        <begin position="8"/>
        <end position="20"/>
    </location>
</feature>
<accession>A0A9X1SI15</accession>
<evidence type="ECO:0000256" key="1">
    <source>
        <dbReference type="SAM" id="MobiDB-lite"/>
    </source>
</evidence>
<dbReference type="RefSeq" id="WP_230224431.1">
    <property type="nucleotide sequence ID" value="NZ_JAJKFT010000010.1"/>
</dbReference>
<sequence length="352" mass="36858">SPRRPAMERPAPAQTAAAQPDRTSPSHRKPLYEGAQGRRERMKAAKAPVWRTRLFLAMIAGVLIWGTITISTGHRGGKGHDPAAGTEEAPPFETDIQLGELGDAPGFGPAKSGIGLDADFSDEHIHMEEMKPATTATVEIAPPLQNGGNQTGPDFAPFAEPAREDEASYPPTQVSGRSTSPTMPVGTPAISSADLLGSGGSTEYVASRPGEEAGRAPTSGGSMYGAGGNTTQVQYGTPAPTNRSDANKDWWKEEPRGTAPVDSSPDGRPMFDQNSTQMTAPPTAQLGMPQPVAPAETGSRYGQQGLSSSDLFGPAPSGGQQKYYAPGDPAADRPAQARLDGYLVPTQDSRLR</sequence>
<keyword evidence="4" id="KW-1185">Reference proteome</keyword>
<feature type="region of interest" description="Disordered" evidence="1">
    <location>
        <begin position="162"/>
        <end position="352"/>
    </location>
</feature>
<evidence type="ECO:0000313" key="3">
    <source>
        <dbReference type="EMBL" id="MCC9631810.1"/>
    </source>
</evidence>
<name>A0A9X1SI15_9BACT</name>
<protein>
    <submittedName>
        <fullName evidence="3">Uncharacterized protein</fullName>
    </submittedName>
</protein>
<feature type="region of interest" description="Disordered" evidence="1">
    <location>
        <begin position="1"/>
        <end position="46"/>
    </location>
</feature>
<feature type="compositionally biased region" description="Basic and acidic residues" evidence="1">
    <location>
        <begin position="245"/>
        <end position="256"/>
    </location>
</feature>
<feature type="non-terminal residue" evidence="3">
    <location>
        <position position="1"/>
    </location>
</feature>
<feature type="compositionally biased region" description="Polar residues" evidence="1">
    <location>
        <begin position="300"/>
        <end position="310"/>
    </location>
</feature>
<dbReference type="AlphaFoldDB" id="A0A9X1SI15"/>
<organism evidence="3 4">
    <name type="scientific">Blastopirellula sediminis</name>
    <dbReference type="NCBI Taxonomy" id="2894196"/>
    <lineage>
        <taxon>Bacteria</taxon>
        <taxon>Pseudomonadati</taxon>
        <taxon>Planctomycetota</taxon>
        <taxon>Planctomycetia</taxon>
        <taxon>Pirellulales</taxon>
        <taxon>Pirellulaceae</taxon>
        <taxon>Blastopirellula</taxon>
    </lineage>
</organism>
<evidence type="ECO:0000313" key="4">
    <source>
        <dbReference type="Proteomes" id="UP001139103"/>
    </source>
</evidence>
<feature type="compositionally biased region" description="Polar residues" evidence="1">
    <location>
        <begin position="170"/>
        <end position="182"/>
    </location>
</feature>
<keyword evidence="2" id="KW-1133">Transmembrane helix</keyword>
<comment type="caution">
    <text evidence="3">The sequence shown here is derived from an EMBL/GenBank/DDBJ whole genome shotgun (WGS) entry which is preliminary data.</text>
</comment>
<feature type="transmembrane region" description="Helical" evidence="2">
    <location>
        <begin position="48"/>
        <end position="68"/>
    </location>
</feature>
<evidence type="ECO:0000256" key="2">
    <source>
        <dbReference type="SAM" id="Phobius"/>
    </source>
</evidence>
<dbReference type="Proteomes" id="UP001139103">
    <property type="component" value="Unassembled WGS sequence"/>
</dbReference>
<proteinExistence type="predicted"/>
<keyword evidence="2" id="KW-0472">Membrane</keyword>
<dbReference type="EMBL" id="JAJKFT010000010">
    <property type="protein sequence ID" value="MCC9631810.1"/>
    <property type="molecule type" value="Genomic_DNA"/>
</dbReference>
<gene>
    <name evidence="3" type="ORF">LOC68_25730</name>
</gene>
<keyword evidence="2" id="KW-0812">Transmembrane</keyword>